<dbReference type="OrthoDB" id="8561689at2"/>
<organism evidence="2 3">
    <name type="scientific">Sulfuriferula multivorans</name>
    <dbReference type="NCBI Taxonomy" id="1559896"/>
    <lineage>
        <taxon>Bacteria</taxon>
        <taxon>Pseudomonadati</taxon>
        <taxon>Pseudomonadota</taxon>
        <taxon>Betaproteobacteria</taxon>
        <taxon>Nitrosomonadales</taxon>
        <taxon>Sulfuricellaceae</taxon>
        <taxon>Sulfuriferula</taxon>
    </lineage>
</organism>
<feature type="transmembrane region" description="Helical" evidence="1">
    <location>
        <begin position="90"/>
        <end position="110"/>
    </location>
</feature>
<dbReference type="Proteomes" id="UP000286806">
    <property type="component" value="Unassembled WGS sequence"/>
</dbReference>
<feature type="transmembrane region" description="Helical" evidence="1">
    <location>
        <begin position="20"/>
        <end position="45"/>
    </location>
</feature>
<proteinExistence type="predicted"/>
<evidence type="ECO:0000313" key="3">
    <source>
        <dbReference type="Proteomes" id="UP000286806"/>
    </source>
</evidence>
<keyword evidence="1" id="KW-1133">Transmembrane helix</keyword>
<dbReference type="RefSeq" id="WP_124704583.1">
    <property type="nucleotide sequence ID" value="NZ_BGOW01000014.1"/>
</dbReference>
<feature type="transmembrane region" description="Helical" evidence="1">
    <location>
        <begin position="66"/>
        <end position="84"/>
    </location>
</feature>
<keyword evidence="1" id="KW-0812">Transmembrane</keyword>
<evidence type="ECO:0000256" key="1">
    <source>
        <dbReference type="SAM" id="Phobius"/>
    </source>
</evidence>
<dbReference type="AlphaFoldDB" id="A0A401JDZ3"/>
<gene>
    <name evidence="2" type="ORF">SFMTTN_1598</name>
</gene>
<evidence type="ECO:0000313" key="2">
    <source>
        <dbReference type="EMBL" id="GBL45787.1"/>
    </source>
</evidence>
<protein>
    <submittedName>
        <fullName evidence="2">Uncharacterized protein</fullName>
    </submittedName>
</protein>
<comment type="caution">
    <text evidence="2">The sequence shown here is derived from an EMBL/GenBank/DDBJ whole genome shotgun (WGS) entry which is preliminary data.</text>
</comment>
<sequence length="128" mass="14422">MKVKKLITAEQSRFSAQLFSIASVTATLIPPLLMIWIAASIFVYASIAHHPNPRTAEYNRFSGYRFYGAAGSMMVFGQPIYVLFGNWHGLVAIWAILAIVVVPWGVWSIYKAGHEQWQDMTIEVDTNE</sequence>
<accession>A0A401JDZ3</accession>
<reference evidence="2 3" key="1">
    <citation type="journal article" date="2019" name="Front. Microbiol.">
        <title>Genomes of Neutrophilic Sulfur-Oxidizing Chemolithoautotrophs Representing 9 Proteobacterial Species From 8 Genera.</title>
        <authorList>
            <person name="Watanabe T."/>
            <person name="Kojima H."/>
            <person name="Umezawa K."/>
            <person name="Hori C."/>
            <person name="Takasuka T.E."/>
            <person name="Kato Y."/>
            <person name="Fukui M."/>
        </authorList>
    </citation>
    <scope>NUCLEOTIDE SEQUENCE [LARGE SCALE GENOMIC DNA]</scope>
    <source>
        <strain evidence="2 3">TTN</strain>
    </source>
</reference>
<keyword evidence="3" id="KW-1185">Reference proteome</keyword>
<name>A0A401JDZ3_9PROT</name>
<keyword evidence="1" id="KW-0472">Membrane</keyword>
<dbReference type="EMBL" id="BGOW01000014">
    <property type="protein sequence ID" value="GBL45787.1"/>
    <property type="molecule type" value="Genomic_DNA"/>
</dbReference>